<accession>A0A8J5WLZ6</accession>
<dbReference type="FunFam" id="1.25.40.10:FF:001570">
    <property type="entry name" value="Tetratricopeptide-like helical"/>
    <property type="match status" value="1"/>
</dbReference>
<name>A0A8J5WLZ6_ZIZPA</name>
<dbReference type="Proteomes" id="UP000729402">
    <property type="component" value="Unassembled WGS sequence"/>
</dbReference>
<dbReference type="Pfam" id="PF20431">
    <property type="entry name" value="E_motif"/>
    <property type="match status" value="1"/>
</dbReference>
<dbReference type="OrthoDB" id="185373at2759"/>
<dbReference type="FunFam" id="1.25.40.10:FF:000583">
    <property type="entry name" value="Tetratricopeptide-like helical"/>
    <property type="match status" value="1"/>
</dbReference>
<dbReference type="NCBIfam" id="TIGR00756">
    <property type="entry name" value="PPR"/>
    <property type="match status" value="2"/>
</dbReference>
<evidence type="ECO:0000256" key="1">
    <source>
        <dbReference type="PROSITE-ProRule" id="PRU00708"/>
    </source>
</evidence>
<dbReference type="PANTHER" id="PTHR47926:SF454">
    <property type="entry name" value="REPEAT-CONTAINING PROTEIN, PUTATIVE-RELATED"/>
    <property type="match status" value="1"/>
</dbReference>
<evidence type="ECO:0000313" key="3">
    <source>
        <dbReference type="Proteomes" id="UP000729402"/>
    </source>
</evidence>
<dbReference type="Pfam" id="PF13041">
    <property type="entry name" value="PPR_2"/>
    <property type="match status" value="1"/>
</dbReference>
<sequence>MPSPPAPAPLPIPSAALVQHYIRLVITAASFRCLLPIHARAVVLGISANPAFATSLLAAAAPGCLAYAQKVFDAAPCRDAYMWNTLLRAHAHVHSSHHHAADAVALYKRMRAAGVDPDHYTYPIVLPACVAARAPRLGRAAHADAVRFALARDRFASSALIAMYCQEGEVADAERVFAESGDAQKVVSWTSMVAGYAQNCLFGEAVALFGVMVAKGVLPNVITLISFLPCLQRQEWLPVGEMVHGFVVKLGFDANTPMVNALISMYGKCGSVPMAKALFHGMSRRTLVSWNTMVAIYEQHGDGVQAINFFRRMLTEKVGFDCVTLLSVLSACARSGALVTGRWVHELAKSHGLDTDARICNVLVDMYAKCGEIAYAREVFDGLHGRSVVSWSAMINAYANHGEPDEALNLFSMMKGEGVRPNSFTFTAVLMACGHSGLVDEGLKHFNSISTDYKMSPILEHYACMVDMLGRAGRLTEAYGIIRGMSIRPDKCVWGAFLGGCRLHGMVELAEYVAKELFSSGSNDVTFYVLMANMYFEAGMLEDAERIRVTMKEMDLKKTTGHSLVCTDRERIAVVSRPDAVTEEGEKIKIYPYNSDLLAFAPLELLDLAMDWDAKMPSWDLGTVVSPSGEAATAATPCSTSSLAHQRARRRLWLLRRWWLRY</sequence>
<feature type="repeat" description="PPR" evidence="1">
    <location>
        <begin position="185"/>
        <end position="219"/>
    </location>
</feature>
<dbReference type="GO" id="GO:0009451">
    <property type="term" value="P:RNA modification"/>
    <property type="evidence" value="ECO:0007669"/>
    <property type="project" value="InterPro"/>
</dbReference>
<dbReference type="FunFam" id="1.25.40.10:FF:000531">
    <property type="entry name" value="Pentatricopeptide repeat-containing protein"/>
    <property type="match status" value="1"/>
</dbReference>
<organism evidence="2 3">
    <name type="scientific">Zizania palustris</name>
    <name type="common">Northern wild rice</name>
    <dbReference type="NCBI Taxonomy" id="103762"/>
    <lineage>
        <taxon>Eukaryota</taxon>
        <taxon>Viridiplantae</taxon>
        <taxon>Streptophyta</taxon>
        <taxon>Embryophyta</taxon>
        <taxon>Tracheophyta</taxon>
        <taxon>Spermatophyta</taxon>
        <taxon>Magnoliopsida</taxon>
        <taxon>Liliopsida</taxon>
        <taxon>Poales</taxon>
        <taxon>Poaceae</taxon>
        <taxon>BOP clade</taxon>
        <taxon>Oryzoideae</taxon>
        <taxon>Oryzeae</taxon>
        <taxon>Zizaniinae</taxon>
        <taxon>Zizania</taxon>
    </lineage>
</organism>
<dbReference type="Pfam" id="PF01535">
    <property type="entry name" value="PPR"/>
    <property type="match status" value="5"/>
</dbReference>
<gene>
    <name evidence="2" type="ORF">GUJ93_ZPchr0011g28565</name>
</gene>
<dbReference type="GO" id="GO:0003723">
    <property type="term" value="F:RNA binding"/>
    <property type="evidence" value="ECO:0007669"/>
    <property type="project" value="InterPro"/>
</dbReference>
<reference evidence="2" key="2">
    <citation type="submission" date="2021-02" db="EMBL/GenBank/DDBJ databases">
        <authorList>
            <person name="Kimball J.A."/>
            <person name="Haas M.W."/>
            <person name="Macchietto M."/>
            <person name="Kono T."/>
            <person name="Duquette J."/>
            <person name="Shao M."/>
        </authorList>
    </citation>
    <scope>NUCLEOTIDE SEQUENCE</scope>
    <source>
        <tissue evidence="2">Fresh leaf tissue</tissue>
    </source>
</reference>
<dbReference type="PANTHER" id="PTHR47926">
    <property type="entry name" value="PENTATRICOPEPTIDE REPEAT-CONTAINING PROTEIN"/>
    <property type="match status" value="1"/>
</dbReference>
<dbReference type="InterPro" id="IPR002885">
    <property type="entry name" value="PPR_rpt"/>
</dbReference>
<dbReference type="EMBL" id="JAAALK010000081">
    <property type="protein sequence ID" value="KAG8090879.1"/>
    <property type="molecule type" value="Genomic_DNA"/>
</dbReference>
<keyword evidence="3" id="KW-1185">Reference proteome</keyword>
<evidence type="ECO:0000313" key="2">
    <source>
        <dbReference type="EMBL" id="KAG8090879.1"/>
    </source>
</evidence>
<proteinExistence type="predicted"/>
<comment type="caution">
    <text evidence="2">The sequence shown here is derived from an EMBL/GenBank/DDBJ whole genome shotgun (WGS) entry which is preliminary data.</text>
</comment>
<dbReference type="AlphaFoldDB" id="A0A8J5WLZ6"/>
<feature type="repeat" description="PPR" evidence="1">
    <location>
        <begin position="387"/>
        <end position="421"/>
    </location>
</feature>
<reference evidence="2" key="1">
    <citation type="journal article" date="2021" name="bioRxiv">
        <title>Whole Genome Assembly and Annotation of Northern Wild Rice, Zizania palustris L., Supports a Whole Genome Duplication in the Zizania Genus.</title>
        <authorList>
            <person name="Haas M."/>
            <person name="Kono T."/>
            <person name="Macchietto M."/>
            <person name="Millas R."/>
            <person name="McGilp L."/>
            <person name="Shao M."/>
            <person name="Duquette J."/>
            <person name="Hirsch C.N."/>
            <person name="Kimball J."/>
        </authorList>
    </citation>
    <scope>NUCLEOTIDE SEQUENCE</scope>
    <source>
        <tissue evidence="2">Fresh leaf tissue</tissue>
    </source>
</reference>
<dbReference type="FunFam" id="1.25.40.10:FF:000090">
    <property type="entry name" value="Pentatricopeptide repeat-containing protein, chloroplastic"/>
    <property type="match status" value="1"/>
</dbReference>
<dbReference type="PROSITE" id="PS51375">
    <property type="entry name" value="PPR"/>
    <property type="match status" value="3"/>
</dbReference>
<dbReference type="InterPro" id="IPR046960">
    <property type="entry name" value="PPR_At4g14850-like_plant"/>
</dbReference>
<dbReference type="InterPro" id="IPR046848">
    <property type="entry name" value="E_motif"/>
</dbReference>
<feature type="repeat" description="PPR" evidence="1">
    <location>
        <begin position="79"/>
        <end position="117"/>
    </location>
</feature>
<protein>
    <recommendedName>
        <fullName evidence="4">Pentatricopeptide repeat-containing protein</fullName>
    </recommendedName>
</protein>
<evidence type="ECO:0008006" key="4">
    <source>
        <dbReference type="Google" id="ProtNLM"/>
    </source>
</evidence>